<dbReference type="Gene3D" id="1.20.1250.20">
    <property type="entry name" value="MFS general substrate transporter like domains"/>
    <property type="match status" value="1"/>
</dbReference>
<feature type="transmembrane region" description="Helical" evidence="5">
    <location>
        <begin position="420"/>
        <end position="442"/>
    </location>
</feature>
<gene>
    <name evidence="7" type="ORF">HETSPECPRED_007929</name>
</gene>
<dbReference type="GO" id="GO:0022857">
    <property type="term" value="F:transmembrane transporter activity"/>
    <property type="evidence" value="ECO:0007669"/>
    <property type="project" value="TreeGrafter"/>
</dbReference>
<dbReference type="Proteomes" id="UP000664521">
    <property type="component" value="Unassembled WGS sequence"/>
</dbReference>
<accession>A0A8H3EL61</accession>
<feature type="transmembrane region" description="Helical" evidence="5">
    <location>
        <begin position="132"/>
        <end position="157"/>
    </location>
</feature>
<dbReference type="PANTHER" id="PTHR23507">
    <property type="entry name" value="ZGC:174356"/>
    <property type="match status" value="1"/>
</dbReference>
<organism evidence="7 8">
    <name type="scientific">Heterodermia speciosa</name>
    <dbReference type="NCBI Taxonomy" id="116794"/>
    <lineage>
        <taxon>Eukaryota</taxon>
        <taxon>Fungi</taxon>
        <taxon>Dikarya</taxon>
        <taxon>Ascomycota</taxon>
        <taxon>Pezizomycotina</taxon>
        <taxon>Lecanoromycetes</taxon>
        <taxon>OSLEUM clade</taxon>
        <taxon>Lecanoromycetidae</taxon>
        <taxon>Caliciales</taxon>
        <taxon>Physciaceae</taxon>
        <taxon>Heterodermia</taxon>
    </lineage>
</organism>
<evidence type="ECO:0000256" key="4">
    <source>
        <dbReference type="ARBA" id="ARBA00023136"/>
    </source>
</evidence>
<dbReference type="SUPFAM" id="SSF103473">
    <property type="entry name" value="MFS general substrate transporter"/>
    <property type="match status" value="1"/>
</dbReference>
<feature type="signal peptide" evidence="6">
    <location>
        <begin position="1"/>
        <end position="21"/>
    </location>
</feature>
<dbReference type="PANTHER" id="PTHR23507:SF1">
    <property type="entry name" value="FI18259P1-RELATED"/>
    <property type="match status" value="1"/>
</dbReference>
<sequence>MPQSALFLPILLKALATFSWALQVTPRLRALESDVCRTHYRIYDPGLINPFNDSVPEELCKIAQVQTDLAYLLGWDAFFQNIPAFIVGFLYSVISERVDRKTLLLLNVACHTVEKIYFYSISYFYNVFDIRLIWAASLFNFVGGGLVVFNTLTLAMIAEAVPASSLTNVFFNLTSSITALRMLGVTGGSYLTSSSPWLPITLGLFVMAMTIPVCLLLRAYQYQMIPQNEESEPLVMDEMPILNSPRSPSLNNIGEQTQHENKVVGRSSPKNWLNLVKTSRDDALTYKLPLSIFVVHQLGMGILDIAQQWMSKRYAWSIQTAGYILASETLLSAVILASLPKASAFLLARWKTFTAEKKDLLLMKCTLTAAAAGAAVIALAERRSFLFLGLAVFAFGAGFHDALKSFVTARLRDPAQVTRVYLWISMLEVAANMINGPFWALMYTFSLRIGGMGLGLPFLLSSGACVGIILLVRRLR</sequence>
<keyword evidence="6" id="KW-0732">Signal</keyword>
<feature type="transmembrane region" description="Helical" evidence="5">
    <location>
        <begin position="386"/>
        <end position="408"/>
    </location>
</feature>
<feature type="transmembrane region" description="Helical" evidence="5">
    <location>
        <begin position="288"/>
        <end position="310"/>
    </location>
</feature>
<name>A0A8H3EL61_9LECA</name>
<evidence type="ECO:0000256" key="6">
    <source>
        <dbReference type="SAM" id="SignalP"/>
    </source>
</evidence>
<keyword evidence="4 5" id="KW-0472">Membrane</keyword>
<reference evidence="7" key="1">
    <citation type="submission" date="2021-03" db="EMBL/GenBank/DDBJ databases">
        <authorList>
            <person name="Tagirdzhanova G."/>
        </authorList>
    </citation>
    <scope>NUCLEOTIDE SEQUENCE</scope>
</reference>
<feature type="transmembrane region" description="Helical" evidence="5">
    <location>
        <begin position="169"/>
        <end position="191"/>
    </location>
</feature>
<feature type="transmembrane region" description="Helical" evidence="5">
    <location>
        <begin position="69"/>
        <end position="91"/>
    </location>
</feature>
<feature type="transmembrane region" description="Helical" evidence="5">
    <location>
        <begin position="454"/>
        <end position="472"/>
    </location>
</feature>
<comment type="subcellular location">
    <subcellularLocation>
        <location evidence="1">Membrane</location>
        <topology evidence="1">Multi-pass membrane protein</topology>
    </subcellularLocation>
</comment>
<feature type="chain" id="PRO_5034901133" evidence="6">
    <location>
        <begin position="22"/>
        <end position="476"/>
    </location>
</feature>
<dbReference type="InterPro" id="IPR036259">
    <property type="entry name" value="MFS_trans_sf"/>
</dbReference>
<comment type="caution">
    <text evidence="7">The sequence shown here is derived from an EMBL/GenBank/DDBJ whole genome shotgun (WGS) entry which is preliminary data.</text>
</comment>
<keyword evidence="2 5" id="KW-0812">Transmembrane</keyword>
<protein>
    <submittedName>
        <fullName evidence="7">Uncharacterized protein</fullName>
    </submittedName>
</protein>
<feature type="transmembrane region" description="Helical" evidence="5">
    <location>
        <begin position="360"/>
        <end position="380"/>
    </location>
</feature>
<evidence type="ECO:0000313" key="7">
    <source>
        <dbReference type="EMBL" id="CAF9907887.1"/>
    </source>
</evidence>
<feature type="transmembrane region" description="Helical" evidence="5">
    <location>
        <begin position="197"/>
        <end position="217"/>
    </location>
</feature>
<keyword evidence="8" id="KW-1185">Reference proteome</keyword>
<evidence type="ECO:0000313" key="8">
    <source>
        <dbReference type="Proteomes" id="UP000664521"/>
    </source>
</evidence>
<dbReference type="EMBL" id="CAJPDS010000006">
    <property type="protein sequence ID" value="CAF9907887.1"/>
    <property type="molecule type" value="Genomic_DNA"/>
</dbReference>
<evidence type="ECO:0000256" key="1">
    <source>
        <dbReference type="ARBA" id="ARBA00004141"/>
    </source>
</evidence>
<keyword evidence="3 5" id="KW-1133">Transmembrane helix</keyword>
<proteinExistence type="predicted"/>
<feature type="transmembrane region" description="Helical" evidence="5">
    <location>
        <begin position="103"/>
        <end position="126"/>
    </location>
</feature>
<evidence type="ECO:0000256" key="3">
    <source>
        <dbReference type="ARBA" id="ARBA00022989"/>
    </source>
</evidence>
<dbReference type="AlphaFoldDB" id="A0A8H3EL61"/>
<feature type="transmembrane region" description="Helical" evidence="5">
    <location>
        <begin position="330"/>
        <end position="348"/>
    </location>
</feature>
<evidence type="ECO:0000256" key="5">
    <source>
        <dbReference type="SAM" id="Phobius"/>
    </source>
</evidence>
<dbReference type="GO" id="GO:0016020">
    <property type="term" value="C:membrane"/>
    <property type="evidence" value="ECO:0007669"/>
    <property type="project" value="UniProtKB-SubCell"/>
</dbReference>
<evidence type="ECO:0000256" key="2">
    <source>
        <dbReference type="ARBA" id="ARBA00022692"/>
    </source>
</evidence>
<dbReference type="OrthoDB" id="194139at2759"/>